<accession>A0A8J3Z683</accession>
<keyword evidence="3" id="KW-1185">Reference proteome</keyword>
<dbReference type="EMBL" id="BOPG01000034">
    <property type="protein sequence ID" value="GIJ58186.1"/>
    <property type="molecule type" value="Genomic_DNA"/>
</dbReference>
<feature type="compositionally biased region" description="Polar residues" evidence="1">
    <location>
        <begin position="52"/>
        <end position="78"/>
    </location>
</feature>
<feature type="region of interest" description="Disordered" evidence="1">
    <location>
        <begin position="1"/>
        <end position="24"/>
    </location>
</feature>
<evidence type="ECO:0000313" key="2">
    <source>
        <dbReference type="EMBL" id="GIJ58186.1"/>
    </source>
</evidence>
<feature type="region of interest" description="Disordered" evidence="1">
    <location>
        <begin position="37"/>
        <end position="78"/>
    </location>
</feature>
<name>A0A8J3Z683_9ACTN</name>
<proteinExistence type="predicted"/>
<dbReference type="AlphaFoldDB" id="A0A8J3Z683"/>
<evidence type="ECO:0000256" key="1">
    <source>
        <dbReference type="SAM" id="MobiDB-lite"/>
    </source>
</evidence>
<comment type="caution">
    <text evidence="2">The sequence shown here is derived from an EMBL/GenBank/DDBJ whole genome shotgun (WGS) entry which is preliminary data.</text>
</comment>
<evidence type="ECO:0000313" key="3">
    <source>
        <dbReference type="Proteomes" id="UP000612585"/>
    </source>
</evidence>
<feature type="compositionally biased region" description="Basic and acidic residues" evidence="1">
    <location>
        <begin position="37"/>
        <end position="49"/>
    </location>
</feature>
<organism evidence="2 3">
    <name type="scientific">Virgisporangium aurantiacum</name>
    <dbReference type="NCBI Taxonomy" id="175570"/>
    <lineage>
        <taxon>Bacteria</taxon>
        <taxon>Bacillati</taxon>
        <taxon>Actinomycetota</taxon>
        <taxon>Actinomycetes</taxon>
        <taxon>Micromonosporales</taxon>
        <taxon>Micromonosporaceae</taxon>
        <taxon>Virgisporangium</taxon>
    </lineage>
</organism>
<gene>
    <name evidence="2" type="ORF">Vau01_057020</name>
</gene>
<protein>
    <submittedName>
        <fullName evidence="2">Uncharacterized protein</fullName>
    </submittedName>
</protein>
<sequence>MRPDLDRPVAGVDHPQFHDGPAGVDLHIAGAEQNLTRDHGFTSLRDVKPRSRSASGSTPLSRMVTSHKCSVTGSARAQ</sequence>
<dbReference type="Proteomes" id="UP000612585">
    <property type="component" value="Unassembled WGS sequence"/>
</dbReference>
<reference evidence="2" key="1">
    <citation type="submission" date="2021-01" db="EMBL/GenBank/DDBJ databases">
        <title>Whole genome shotgun sequence of Virgisporangium aurantiacum NBRC 16421.</title>
        <authorList>
            <person name="Komaki H."/>
            <person name="Tamura T."/>
        </authorList>
    </citation>
    <scope>NUCLEOTIDE SEQUENCE</scope>
    <source>
        <strain evidence="2">NBRC 16421</strain>
    </source>
</reference>